<dbReference type="Pfam" id="PF01610">
    <property type="entry name" value="DDE_Tnp_ISL3"/>
    <property type="match status" value="1"/>
</dbReference>
<evidence type="ECO:0000313" key="2">
    <source>
        <dbReference type="EMBL" id="MBC5727045.1"/>
    </source>
</evidence>
<evidence type="ECO:0000313" key="3">
    <source>
        <dbReference type="Proteomes" id="UP000636755"/>
    </source>
</evidence>
<comment type="caution">
    <text evidence="2">The sequence shown here is derived from an EMBL/GenBank/DDBJ whole genome shotgun (WGS) entry which is preliminary data.</text>
</comment>
<gene>
    <name evidence="2" type="ORF">H8R91_00605</name>
</gene>
<dbReference type="InterPro" id="IPR002560">
    <property type="entry name" value="Transposase_DDE"/>
</dbReference>
<dbReference type="EMBL" id="JACOPS010000001">
    <property type="protein sequence ID" value="MBC5727045.1"/>
    <property type="molecule type" value="Genomic_DNA"/>
</dbReference>
<name>A0ABR7HHP3_9FIRM</name>
<accession>A0ABR7HHP3</accession>
<dbReference type="PANTHER" id="PTHR33498:SF1">
    <property type="entry name" value="TRANSPOSASE FOR INSERTION SEQUENCE ELEMENT IS1557"/>
    <property type="match status" value="1"/>
</dbReference>
<dbReference type="RefSeq" id="WP_186934471.1">
    <property type="nucleotide sequence ID" value="NZ_JACOPS010000001.1"/>
</dbReference>
<feature type="domain" description="Transposase IS204/IS1001/IS1096/IS1165 DDE" evidence="1">
    <location>
        <begin position="12"/>
        <end position="120"/>
    </location>
</feature>
<protein>
    <submittedName>
        <fullName evidence="2">Transposase</fullName>
    </submittedName>
</protein>
<proteinExistence type="predicted"/>
<evidence type="ECO:0000259" key="1">
    <source>
        <dbReference type="Pfam" id="PF01610"/>
    </source>
</evidence>
<sequence>MLREEGYKPRILAVDEFAIHKGYSYATCVMDLEQGDILWGRKGRAIKDFEKFFEDVPSDSLSAVIVVAMDMNASYNKLVTKHLSKARIVYDRFHMQSQFGRDVLGVVRLDEARRLQQQDQDC</sequence>
<keyword evidence="3" id="KW-1185">Reference proteome</keyword>
<dbReference type="PANTHER" id="PTHR33498">
    <property type="entry name" value="TRANSPOSASE FOR INSERTION SEQUENCE ELEMENT IS1557"/>
    <property type="match status" value="1"/>
</dbReference>
<dbReference type="Proteomes" id="UP000636755">
    <property type="component" value="Unassembled WGS sequence"/>
</dbReference>
<dbReference type="InterPro" id="IPR047951">
    <property type="entry name" value="Transpos_ISL3"/>
</dbReference>
<reference evidence="2 3" key="1">
    <citation type="submission" date="2020-08" db="EMBL/GenBank/DDBJ databases">
        <title>Genome public.</title>
        <authorList>
            <person name="Liu C."/>
            <person name="Sun Q."/>
        </authorList>
    </citation>
    <scope>NUCLEOTIDE SEQUENCE [LARGE SCALE GENOMIC DNA]</scope>
    <source>
        <strain evidence="2 3">NSJ-71</strain>
    </source>
</reference>
<organism evidence="2 3">
    <name type="scientific">Ruminococcus intestinalis</name>
    <dbReference type="NCBI Taxonomy" id="2763066"/>
    <lineage>
        <taxon>Bacteria</taxon>
        <taxon>Bacillati</taxon>
        <taxon>Bacillota</taxon>
        <taxon>Clostridia</taxon>
        <taxon>Eubacteriales</taxon>
        <taxon>Oscillospiraceae</taxon>
        <taxon>Ruminococcus</taxon>
    </lineage>
</organism>